<comment type="caution">
    <text evidence="1">The sequence shown here is derived from an EMBL/GenBank/DDBJ whole genome shotgun (WGS) entry which is preliminary data.</text>
</comment>
<protein>
    <submittedName>
        <fullName evidence="1">Uncharacterized protein</fullName>
    </submittedName>
</protein>
<sequence length="31" mass="3559">MMTPDNTFIDAAGISNQKLRFQVKKRIVHAK</sequence>
<gene>
    <name evidence="1" type="ORF">HNR75_002575</name>
</gene>
<dbReference type="Proteomes" id="UP000585721">
    <property type="component" value="Unassembled WGS sequence"/>
</dbReference>
<accession>A0A841GIX3</accession>
<name>A0A841GIX3_9GAMM</name>
<reference evidence="1 2" key="1">
    <citation type="submission" date="2020-08" db="EMBL/GenBank/DDBJ databases">
        <title>Genomic Encyclopedia of Type Strains, Phase IV (KMG-IV): sequencing the most valuable type-strain genomes for metagenomic binning, comparative biology and taxonomic classification.</title>
        <authorList>
            <person name="Goeker M."/>
        </authorList>
    </citation>
    <scope>NUCLEOTIDE SEQUENCE [LARGE SCALE GENOMIC DNA]</scope>
    <source>
        <strain evidence="1 2">DSM 22975</strain>
    </source>
</reference>
<proteinExistence type="predicted"/>
<evidence type="ECO:0000313" key="2">
    <source>
        <dbReference type="Proteomes" id="UP000585721"/>
    </source>
</evidence>
<organism evidence="1 2">
    <name type="scientific">Tolumonas osonensis</name>
    <dbReference type="NCBI Taxonomy" id="675874"/>
    <lineage>
        <taxon>Bacteria</taxon>
        <taxon>Pseudomonadati</taxon>
        <taxon>Pseudomonadota</taxon>
        <taxon>Gammaproteobacteria</taxon>
        <taxon>Aeromonadales</taxon>
        <taxon>Aeromonadaceae</taxon>
        <taxon>Tolumonas</taxon>
    </lineage>
</organism>
<evidence type="ECO:0000313" key="1">
    <source>
        <dbReference type="EMBL" id="MBB6056636.1"/>
    </source>
</evidence>
<keyword evidence="2" id="KW-1185">Reference proteome</keyword>
<dbReference type="AlphaFoldDB" id="A0A841GIX3"/>
<dbReference type="EMBL" id="JACHGR010000009">
    <property type="protein sequence ID" value="MBB6056636.1"/>
    <property type="molecule type" value="Genomic_DNA"/>
</dbReference>